<reference evidence="2" key="1">
    <citation type="journal article" date="2019" name="Int. J. Syst. Evol. Microbiol.">
        <title>The Global Catalogue of Microorganisms (GCM) 10K type strain sequencing project: providing services to taxonomists for standard genome sequencing and annotation.</title>
        <authorList>
            <consortium name="The Broad Institute Genomics Platform"/>
            <consortium name="The Broad Institute Genome Sequencing Center for Infectious Disease"/>
            <person name="Wu L."/>
            <person name="Ma J."/>
        </authorList>
    </citation>
    <scope>NUCLEOTIDE SEQUENCE [LARGE SCALE GENOMIC DNA]</scope>
    <source>
        <strain evidence="2">CGMCC 1.19029</strain>
    </source>
</reference>
<comment type="caution">
    <text evidence="1">The sequence shown here is derived from an EMBL/GenBank/DDBJ whole genome shotgun (WGS) entry which is preliminary data.</text>
</comment>
<sequence>MEDTMASTGDESDNRGTFQALVNAVSVVANESIVLSQYETAMAGAFATLWPPGGNHNAFEERINRAIEHLGSPPKSYIVREGSEPPPADNYPEAAMREVISVFSRARKSVIRAHMFRSGSSLLTAQPDLFEFSSDRPETQTFLAGQSKLAFWEHAEAAYIRLYSFWDRVGQVLDFAFFNIRKFDQNGFTAVMDRIHANAVPMNEQLRKSGSWKKLRTFQTSEKDNGLKWLLQRRNLVVHTLHLHPLPDNDESVFKSQFNHLEVTHREKLRPRDPCDEVAVLLGQLNKAAELFGDLLTILEMSPSRKQSTWVR</sequence>
<keyword evidence="2" id="KW-1185">Reference proteome</keyword>
<gene>
    <name evidence="1" type="ORF">ACFO0J_10060</name>
</gene>
<proteinExistence type="predicted"/>
<dbReference type="RefSeq" id="WP_376812929.1">
    <property type="nucleotide sequence ID" value="NZ_JBHSDY010000005.1"/>
</dbReference>
<dbReference type="Proteomes" id="UP001595756">
    <property type="component" value="Unassembled WGS sequence"/>
</dbReference>
<evidence type="ECO:0008006" key="3">
    <source>
        <dbReference type="Google" id="ProtNLM"/>
    </source>
</evidence>
<evidence type="ECO:0000313" key="1">
    <source>
        <dbReference type="EMBL" id="MFC4298383.1"/>
    </source>
</evidence>
<dbReference type="EMBL" id="JBHSDY010000005">
    <property type="protein sequence ID" value="MFC4298383.1"/>
    <property type="molecule type" value="Genomic_DNA"/>
</dbReference>
<name>A0ABV8RYA5_9BURK</name>
<organism evidence="1 2">
    <name type="scientific">Castellaniella hirudinis</name>
    <dbReference type="NCBI Taxonomy" id="1144617"/>
    <lineage>
        <taxon>Bacteria</taxon>
        <taxon>Pseudomonadati</taxon>
        <taxon>Pseudomonadota</taxon>
        <taxon>Betaproteobacteria</taxon>
        <taxon>Burkholderiales</taxon>
        <taxon>Alcaligenaceae</taxon>
        <taxon>Castellaniella</taxon>
    </lineage>
</organism>
<protein>
    <recommendedName>
        <fullName evidence="3">Cthe-2314-like HEPN domain-containing protein</fullName>
    </recommendedName>
</protein>
<accession>A0ABV8RYA5</accession>
<evidence type="ECO:0000313" key="2">
    <source>
        <dbReference type="Proteomes" id="UP001595756"/>
    </source>
</evidence>